<dbReference type="AlphaFoldDB" id="A0A2T3NKV6"/>
<proteinExistence type="predicted"/>
<dbReference type="Proteomes" id="UP000241346">
    <property type="component" value="Unassembled WGS sequence"/>
</dbReference>
<sequence length="123" mass="14010">MHITSEIVHTKAIVNSLTEACYIYQDETTLRAFIEGIYICNGYPTAHIDNVKRAFNISDDLEVNNRMKDGGRIAYVSFKKVTYISDEENKLVTVTPKCYVSYQDAKRANGPEIYDVTVELEDC</sequence>
<dbReference type="EMBL" id="PYMB01000001">
    <property type="protein sequence ID" value="PSW16155.1"/>
    <property type="molecule type" value="Genomic_DNA"/>
</dbReference>
<name>A0A2T3NKV6_9GAMM</name>
<gene>
    <name evidence="1" type="ORF">C9J01_03890</name>
</gene>
<comment type="caution">
    <text evidence="1">The sequence shown here is derived from an EMBL/GenBank/DDBJ whole genome shotgun (WGS) entry which is preliminary data.</text>
</comment>
<dbReference type="RefSeq" id="WP_146157055.1">
    <property type="nucleotide sequence ID" value="NZ_PYMB01000001.1"/>
</dbReference>
<protein>
    <submittedName>
        <fullName evidence="1">Uncharacterized protein</fullName>
    </submittedName>
</protein>
<reference evidence="1 2" key="1">
    <citation type="submission" date="2018-03" db="EMBL/GenBank/DDBJ databases">
        <title>Whole genome sequencing of Histamine producing bacteria.</title>
        <authorList>
            <person name="Butler K."/>
        </authorList>
    </citation>
    <scope>NUCLEOTIDE SEQUENCE [LARGE SCALE GENOMIC DNA]</scope>
    <source>
        <strain evidence="1 2">DSM 19138</strain>
    </source>
</reference>
<evidence type="ECO:0000313" key="1">
    <source>
        <dbReference type="EMBL" id="PSW16155.1"/>
    </source>
</evidence>
<evidence type="ECO:0000313" key="2">
    <source>
        <dbReference type="Proteomes" id="UP000241346"/>
    </source>
</evidence>
<accession>A0A2T3NKV6</accession>
<dbReference type="OrthoDB" id="5902365at2"/>
<organism evidence="1 2">
    <name type="scientific">Photobacterium rosenbergii</name>
    <dbReference type="NCBI Taxonomy" id="294936"/>
    <lineage>
        <taxon>Bacteria</taxon>
        <taxon>Pseudomonadati</taxon>
        <taxon>Pseudomonadota</taxon>
        <taxon>Gammaproteobacteria</taxon>
        <taxon>Vibrionales</taxon>
        <taxon>Vibrionaceae</taxon>
        <taxon>Photobacterium</taxon>
    </lineage>
</organism>